<keyword evidence="2" id="KW-1185">Reference proteome</keyword>
<name>A0ABR5LJD6_9MYCO</name>
<dbReference type="RefSeq" id="WP_054429947.1">
    <property type="nucleotide sequence ID" value="NZ_LJFS01000058.1"/>
</dbReference>
<gene>
    <name evidence="1" type="ORF">AN912_27735</name>
</gene>
<proteinExistence type="predicted"/>
<protein>
    <submittedName>
        <fullName evidence="1">Uncharacterized protein</fullName>
    </submittedName>
</protein>
<reference evidence="1 2" key="1">
    <citation type="submission" date="2015-09" db="EMBL/GenBank/DDBJ databases">
        <title>Genome Sequences of Mycobacterium immunogenum Isolates, Recuperated from a Chloraminated Drinking Water Distribution System Simulator Subjected to Episodes of Nitrification.</title>
        <authorList>
            <person name="Gomez-Alvarez V."/>
            <person name="Revetta R.P."/>
        </authorList>
    </citation>
    <scope>NUCLEOTIDE SEQUENCE [LARGE SCALE GENOMIC DNA]</scope>
    <source>
        <strain evidence="1 2">H076</strain>
    </source>
</reference>
<organism evidence="1 2">
    <name type="scientific">Mycobacteroides immunogenum</name>
    <dbReference type="NCBI Taxonomy" id="83262"/>
    <lineage>
        <taxon>Bacteria</taxon>
        <taxon>Bacillati</taxon>
        <taxon>Actinomycetota</taxon>
        <taxon>Actinomycetes</taxon>
        <taxon>Mycobacteriales</taxon>
        <taxon>Mycobacteriaceae</taxon>
        <taxon>Mycobacteroides</taxon>
    </lineage>
</organism>
<accession>A0ABR5LJD6</accession>
<evidence type="ECO:0000313" key="1">
    <source>
        <dbReference type="EMBL" id="KPG25082.1"/>
    </source>
</evidence>
<dbReference type="Proteomes" id="UP000037962">
    <property type="component" value="Unassembled WGS sequence"/>
</dbReference>
<evidence type="ECO:0000313" key="2">
    <source>
        <dbReference type="Proteomes" id="UP000037962"/>
    </source>
</evidence>
<sequence>MTNTEEPGHVEVHGGDNTISIDGTQALAETIDALDALAKDELGPQILELLKIPGATDGSSTNADVIEIINDIAAKASANNKAFVETVEELRAWAAVETGTQERAGANIAAGEG</sequence>
<comment type="caution">
    <text evidence="1">The sequence shown here is derived from an EMBL/GenBank/DDBJ whole genome shotgun (WGS) entry which is preliminary data.</text>
</comment>
<dbReference type="EMBL" id="LJFS01000058">
    <property type="protein sequence ID" value="KPG25082.1"/>
    <property type="molecule type" value="Genomic_DNA"/>
</dbReference>